<name>A0ABR8Y420_9BACT</name>
<dbReference type="EMBL" id="JACSPP010000001">
    <property type="protein sequence ID" value="MBD8038957.1"/>
    <property type="molecule type" value="Genomic_DNA"/>
</dbReference>
<organism evidence="1 2">
    <name type="scientific">Phocaeicola intestinalis</name>
    <dbReference type="NCBI Taxonomy" id="2762212"/>
    <lineage>
        <taxon>Bacteria</taxon>
        <taxon>Pseudomonadati</taxon>
        <taxon>Bacteroidota</taxon>
        <taxon>Bacteroidia</taxon>
        <taxon>Bacteroidales</taxon>
        <taxon>Bacteroidaceae</taxon>
        <taxon>Phocaeicola</taxon>
    </lineage>
</organism>
<dbReference type="RefSeq" id="WP_191762728.1">
    <property type="nucleotide sequence ID" value="NZ_JACSPP010000001.1"/>
</dbReference>
<evidence type="ECO:0000313" key="1">
    <source>
        <dbReference type="EMBL" id="MBD8038957.1"/>
    </source>
</evidence>
<comment type="caution">
    <text evidence="1">The sequence shown here is derived from an EMBL/GenBank/DDBJ whole genome shotgun (WGS) entry which is preliminary data.</text>
</comment>
<protein>
    <submittedName>
        <fullName evidence="1">Uncharacterized protein</fullName>
    </submittedName>
</protein>
<dbReference type="Proteomes" id="UP000620874">
    <property type="component" value="Unassembled WGS sequence"/>
</dbReference>
<evidence type="ECO:0000313" key="2">
    <source>
        <dbReference type="Proteomes" id="UP000620874"/>
    </source>
</evidence>
<proteinExistence type="predicted"/>
<keyword evidence="2" id="KW-1185">Reference proteome</keyword>
<gene>
    <name evidence="1" type="ORF">H9625_00575</name>
</gene>
<sequence length="379" mass="42850">MKSNTPVSPQEGRQVVNVMEHVSEKALIEIVGDLSLEDKEFCEKETKQILELLSPKQFAALLLEAVTVIDLFGAEQASEIVVGRLVMNRKPKNKSVNVLAETILDVGMLVMLLAIPATVARHFGYEIEDFNGNPIPEDKLCVTVVIIDGQTRYLAIRKLREKYPSLVLSNVYAYFPLHWVGLTKMLQVINLKVFTWTNSDFISGLRGVGLKPEVEKALAYIQSLEQRGYNFTAACEWGTLLKGIIRKSLLVKAMNKPDINLEYENSEYGMDIHQEARKVFSGKNEEALKNKTVPEMIIAKWNAICEDLSKKEATAYIKAFLKALTGDEISEMVAPADYKRGEGKKKEEFVKEQFEKSFRAFADAHPYEEFRESFKVQGL</sequence>
<reference evidence="1 2" key="1">
    <citation type="submission" date="2020-08" db="EMBL/GenBank/DDBJ databases">
        <title>A Genomic Blueprint of the Chicken Gut Microbiome.</title>
        <authorList>
            <person name="Gilroy R."/>
            <person name="Ravi A."/>
            <person name="Getino M."/>
            <person name="Pursley I."/>
            <person name="Horton D.L."/>
            <person name="Alikhan N.-F."/>
            <person name="Baker D."/>
            <person name="Gharbi K."/>
            <person name="Hall N."/>
            <person name="Watson M."/>
            <person name="Adriaenssens E.M."/>
            <person name="Foster-Nyarko E."/>
            <person name="Jarju S."/>
            <person name="Secka A."/>
            <person name="Antonio M."/>
            <person name="Oren A."/>
            <person name="Chaudhuri R."/>
            <person name="La Ragione R.M."/>
            <person name="Hildebrand F."/>
            <person name="Pallen M.J."/>
        </authorList>
    </citation>
    <scope>NUCLEOTIDE SEQUENCE [LARGE SCALE GENOMIC DNA]</scope>
    <source>
        <strain evidence="1 2">Sa1CVN1</strain>
    </source>
</reference>
<accession>A0ABR8Y420</accession>